<dbReference type="AlphaFoldDB" id="A0A8J6DFK4"/>
<evidence type="ECO:0000256" key="4">
    <source>
        <dbReference type="ARBA" id="ARBA00022529"/>
    </source>
</evidence>
<sequence>MATARSALPVLALLGLLSWVPPAGSGPNAYIKRFYNTCWRFSGVCRVACQAKEVYHILCDSARKCCVKKAHLPPVVGV</sequence>
<keyword evidence="8" id="KW-1015">Disulfide bond</keyword>
<keyword evidence="5 9" id="KW-0732">Signal</keyword>
<comment type="function">
    <text evidence="9">Has antibacterial activity.</text>
</comment>
<dbReference type="InterPro" id="IPR050544">
    <property type="entry name" value="Beta-defensin"/>
</dbReference>
<name>A0A8J6DFK4_GALPY</name>
<dbReference type="GO" id="GO:0045087">
    <property type="term" value="P:innate immune response"/>
    <property type="evidence" value="ECO:0007669"/>
    <property type="project" value="InterPro"/>
</dbReference>
<evidence type="ECO:0000313" key="12">
    <source>
        <dbReference type="Proteomes" id="UP000700334"/>
    </source>
</evidence>
<dbReference type="Proteomes" id="UP000700334">
    <property type="component" value="Unassembled WGS sequence"/>
</dbReference>
<dbReference type="Pfam" id="PF13841">
    <property type="entry name" value="Defensin_beta_2"/>
    <property type="match status" value="1"/>
</dbReference>
<accession>A0A8J6DFK4</accession>
<dbReference type="OrthoDB" id="9534593at2759"/>
<dbReference type="InterPro" id="IPR025933">
    <property type="entry name" value="Beta_defensin_dom"/>
</dbReference>
<feature type="domain" description="Beta-defensin" evidence="10">
    <location>
        <begin position="37"/>
        <end position="66"/>
    </location>
</feature>
<comment type="subcellular location">
    <subcellularLocation>
        <location evidence="1 9">Secreted</location>
    </subcellularLocation>
</comment>
<keyword evidence="6 9" id="KW-0211">Defensin</keyword>
<gene>
    <name evidence="11" type="ORF">J0S82_015133</name>
</gene>
<evidence type="ECO:0000256" key="6">
    <source>
        <dbReference type="ARBA" id="ARBA00022940"/>
    </source>
</evidence>
<dbReference type="PANTHER" id="PTHR15001:SF10">
    <property type="entry name" value="BETA-DEFENSIN 135"/>
    <property type="match status" value="1"/>
</dbReference>
<evidence type="ECO:0000256" key="7">
    <source>
        <dbReference type="ARBA" id="ARBA00023022"/>
    </source>
</evidence>
<dbReference type="PANTHER" id="PTHR15001">
    <property type="entry name" value="BETA-DEFENSIN 123-RELATED"/>
    <property type="match status" value="1"/>
</dbReference>
<protein>
    <recommendedName>
        <fullName evidence="9">Beta-defensin</fullName>
    </recommendedName>
</protein>
<feature type="signal peptide" evidence="9">
    <location>
        <begin position="1"/>
        <end position="25"/>
    </location>
</feature>
<keyword evidence="4 9" id="KW-0929">Antimicrobial</keyword>
<dbReference type="GO" id="GO:0005576">
    <property type="term" value="C:extracellular region"/>
    <property type="evidence" value="ECO:0007669"/>
    <property type="project" value="UniProtKB-SubCell"/>
</dbReference>
<evidence type="ECO:0000256" key="1">
    <source>
        <dbReference type="ARBA" id="ARBA00004613"/>
    </source>
</evidence>
<evidence type="ECO:0000313" key="11">
    <source>
        <dbReference type="EMBL" id="KAG8506286.1"/>
    </source>
</evidence>
<evidence type="ECO:0000259" key="10">
    <source>
        <dbReference type="Pfam" id="PF13841"/>
    </source>
</evidence>
<evidence type="ECO:0000256" key="8">
    <source>
        <dbReference type="ARBA" id="ARBA00023157"/>
    </source>
</evidence>
<comment type="caution">
    <text evidence="11">The sequence shown here is derived from an EMBL/GenBank/DDBJ whole genome shotgun (WGS) entry which is preliminary data.</text>
</comment>
<dbReference type="Gene3D" id="3.10.360.10">
    <property type="entry name" value="Antimicrobial Peptide, Beta-defensin 2, Chain A"/>
    <property type="match status" value="1"/>
</dbReference>
<organism evidence="11 12">
    <name type="scientific">Galemys pyrenaicus</name>
    <name type="common">Iberian desman</name>
    <name type="synonym">Pyrenean desman</name>
    <dbReference type="NCBI Taxonomy" id="202257"/>
    <lineage>
        <taxon>Eukaryota</taxon>
        <taxon>Metazoa</taxon>
        <taxon>Chordata</taxon>
        <taxon>Craniata</taxon>
        <taxon>Vertebrata</taxon>
        <taxon>Euteleostomi</taxon>
        <taxon>Mammalia</taxon>
        <taxon>Eutheria</taxon>
        <taxon>Laurasiatheria</taxon>
        <taxon>Eulipotyphla</taxon>
        <taxon>Talpidae</taxon>
        <taxon>Galemys</taxon>
    </lineage>
</organism>
<comment type="similarity">
    <text evidence="2 9">Belongs to the beta-defensin family.</text>
</comment>
<reference evidence="11" key="1">
    <citation type="journal article" date="2021" name="Evol. Appl.">
        <title>The genome of the Pyrenean desman and the effects of bottlenecks and inbreeding on the genomic landscape of an endangered species.</title>
        <authorList>
            <person name="Escoda L."/>
            <person name="Castresana J."/>
        </authorList>
    </citation>
    <scope>NUCLEOTIDE SEQUENCE</scope>
    <source>
        <strain evidence="11">IBE-C5619</strain>
    </source>
</reference>
<feature type="chain" id="PRO_5035341466" description="Beta-defensin" evidence="9">
    <location>
        <begin position="26"/>
        <end position="78"/>
    </location>
</feature>
<evidence type="ECO:0000256" key="2">
    <source>
        <dbReference type="ARBA" id="ARBA00007371"/>
    </source>
</evidence>
<evidence type="ECO:0000256" key="3">
    <source>
        <dbReference type="ARBA" id="ARBA00022525"/>
    </source>
</evidence>
<dbReference type="GO" id="GO:0042742">
    <property type="term" value="P:defense response to bacterium"/>
    <property type="evidence" value="ECO:0007669"/>
    <property type="project" value="UniProtKB-UniRule"/>
</dbReference>
<dbReference type="EMBL" id="JAGFMF010012163">
    <property type="protein sequence ID" value="KAG8506286.1"/>
    <property type="molecule type" value="Genomic_DNA"/>
</dbReference>
<proteinExistence type="inferred from homology"/>
<keyword evidence="12" id="KW-1185">Reference proteome</keyword>
<keyword evidence="3 9" id="KW-0964">Secreted</keyword>
<evidence type="ECO:0000256" key="9">
    <source>
        <dbReference type="RuleBase" id="RU231113"/>
    </source>
</evidence>
<evidence type="ECO:0000256" key="5">
    <source>
        <dbReference type="ARBA" id="ARBA00022729"/>
    </source>
</evidence>
<keyword evidence="7 9" id="KW-0044">Antibiotic</keyword>